<dbReference type="InterPro" id="IPR052240">
    <property type="entry name" value="SAP_domain_ribonucleoprotein"/>
</dbReference>
<dbReference type="PANTHER" id="PTHR46551">
    <property type="entry name" value="SAP DOMAIN-CONTAINING RIBONUCLEOPROTEIN"/>
    <property type="match status" value="1"/>
</dbReference>
<feature type="region of interest" description="Disordered" evidence="3">
    <location>
        <begin position="152"/>
        <end position="255"/>
    </location>
</feature>
<evidence type="ECO:0000313" key="6">
    <source>
        <dbReference type="Proteomes" id="UP000504638"/>
    </source>
</evidence>
<dbReference type="AlphaFoldDB" id="A0A6G1GBW9"/>
<feature type="compositionally biased region" description="Acidic residues" evidence="3">
    <location>
        <begin position="49"/>
        <end position="61"/>
    </location>
</feature>
<dbReference type="Proteomes" id="UP000504638">
    <property type="component" value="Unplaced"/>
</dbReference>
<dbReference type="InterPro" id="IPR036361">
    <property type="entry name" value="SAP_dom_sf"/>
</dbReference>
<feature type="region of interest" description="Disordered" evidence="3">
    <location>
        <begin position="17"/>
        <end position="105"/>
    </location>
</feature>
<name>A0A6G1GBW9_9PEZI</name>
<evidence type="ECO:0000256" key="1">
    <source>
        <dbReference type="ARBA" id="ARBA00022553"/>
    </source>
</evidence>
<reference evidence="7" key="3">
    <citation type="submission" date="2025-04" db="UniProtKB">
        <authorList>
            <consortium name="RefSeq"/>
        </authorList>
    </citation>
    <scope>IDENTIFICATION</scope>
    <source>
        <strain evidence="7">CBS 781.70</strain>
    </source>
</reference>
<dbReference type="SMART" id="SM00513">
    <property type="entry name" value="SAP"/>
    <property type="match status" value="1"/>
</dbReference>
<feature type="domain" description="SAP" evidence="4">
    <location>
        <begin position="4"/>
        <end position="38"/>
    </location>
</feature>
<sequence length="255" mass="27406">MTDYAKLKNAELESLLKTRGLPHAGKKADMVARLQQDDAEPAAATKPEGDEDQIDWDDDAPDTTTAAAPVETAPVGETTTIEPTSTNTATSANGADVTEEPKEADKLEVDFTAGLATTAIDVELAKRAERAKRFGIDTSTDPVAQEAIKKLERAKKFGVSTADEASGQTTSMLDSALPERKRRREANDVGNSDGKRRGGNGRGRGRSRRQGGEDRRGGEGRRGGESSERSGGGSWMNEDERRKAEARKQRFASNT</sequence>
<dbReference type="SUPFAM" id="SSF68906">
    <property type="entry name" value="SAP domain"/>
    <property type="match status" value="1"/>
</dbReference>
<feature type="compositionally biased region" description="Basic and acidic residues" evidence="3">
    <location>
        <begin position="210"/>
        <end position="228"/>
    </location>
</feature>
<dbReference type="OrthoDB" id="445357at2759"/>
<dbReference type="Pfam" id="PF18592">
    <property type="entry name" value="Tho1_MOS11_C"/>
    <property type="match status" value="1"/>
</dbReference>
<feature type="compositionally biased region" description="Basic and acidic residues" evidence="3">
    <location>
        <begin position="238"/>
        <end position="248"/>
    </location>
</feature>
<organism evidence="5">
    <name type="scientific">Eremomyces bilateralis CBS 781.70</name>
    <dbReference type="NCBI Taxonomy" id="1392243"/>
    <lineage>
        <taxon>Eukaryota</taxon>
        <taxon>Fungi</taxon>
        <taxon>Dikarya</taxon>
        <taxon>Ascomycota</taxon>
        <taxon>Pezizomycotina</taxon>
        <taxon>Dothideomycetes</taxon>
        <taxon>Dothideomycetes incertae sedis</taxon>
        <taxon>Eremomycetales</taxon>
        <taxon>Eremomycetaceae</taxon>
        <taxon>Eremomyces</taxon>
    </lineage>
</organism>
<evidence type="ECO:0000313" key="5">
    <source>
        <dbReference type="EMBL" id="KAF1815436.1"/>
    </source>
</evidence>
<dbReference type="Pfam" id="PF02037">
    <property type="entry name" value="SAP"/>
    <property type="match status" value="1"/>
</dbReference>
<comment type="similarity">
    <text evidence="2">Belongs to the SAP domain-containing ribonucleoprotein family.</text>
</comment>
<protein>
    <recommendedName>
        <fullName evidence="4">SAP domain-containing protein</fullName>
    </recommendedName>
</protein>
<gene>
    <name evidence="5 7" type="ORF">P152DRAFT_464295</name>
</gene>
<reference evidence="7" key="2">
    <citation type="submission" date="2020-04" db="EMBL/GenBank/DDBJ databases">
        <authorList>
            <consortium name="NCBI Genome Project"/>
        </authorList>
    </citation>
    <scope>NUCLEOTIDE SEQUENCE</scope>
    <source>
        <strain evidence="7">CBS 781.70</strain>
    </source>
</reference>
<evidence type="ECO:0000256" key="2">
    <source>
        <dbReference type="ARBA" id="ARBA00046328"/>
    </source>
</evidence>
<feature type="compositionally biased region" description="Basic residues" evidence="3">
    <location>
        <begin position="197"/>
        <end position="209"/>
    </location>
</feature>
<feature type="compositionally biased region" description="Low complexity" evidence="3">
    <location>
        <begin position="62"/>
        <end position="93"/>
    </location>
</feature>
<dbReference type="InterPro" id="IPR040746">
    <property type="entry name" value="THO1_MOS11_C"/>
</dbReference>
<accession>A0A6G1GBW9</accession>
<keyword evidence="6" id="KW-1185">Reference proteome</keyword>
<dbReference type="GO" id="GO:0016973">
    <property type="term" value="P:poly(A)+ mRNA export from nucleus"/>
    <property type="evidence" value="ECO:0007669"/>
    <property type="project" value="TreeGrafter"/>
</dbReference>
<dbReference type="PANTHER" id="PTHR46551:SF1">
    <property type="entry name" value="SAP DOMAIN-CONTAINING RIBONUCLEOPROTEIN"/>
    <property type="match status" value="1"/>
</dbReference>
<dbReference type="GO" id="GO:0005634">
    <property type="term" value="C:nucleus"/>
    <property type="evidence" value="ECO:0007669"/>
    <property type="project" value="TreeGrafter"/>
</dbReference>
<dbReference type="Gene3D" id="1.10.720.30">
    <property type="entry name" value="SAP domain"/>
    <property type="match status" value="1"/>
</dbReference>
<proteinExistence type="inferred from homology"/>
<dbReference type="RefSeq" id="XP_033537067.1">
    <property type="nucleotide sequence ID" value="XM_033680557.1"/>
</dbReference>
<keyword evidence="1" id="KW-0597">Phosphoprotein</keyword>
<dbReference type="InterPro" id="IPR003034">
    <property type="entry name" value="SAP_dom"/>
</dbReference>
<reference evidence="5 7" key="1">
    <citation type="submission" date="2020-01" db="EMBL/GenBank/DDBJ databases">
        <authorList>
            <consortium name="DOE Joint Genome Institute"/>
            <person name="Haridas S."/>
            <person name="Albert R."/>
            <person name="Binder M."/>
            <person name="Bloem J."/>
            <person name="Labutti K."/>
            <person name="Salamov A."/>
            <person name="Andreopoulos B."/>
            <person name="Baker S.E."/>
            <person name="Barry K."/>
            <person name="Bills G."/>
            <person name="Bluhm B.H."/>
            <person name="Cannon C."/>
            <person name="Castanera R."/>
            <person name="Culley D.E."/>
            <person name="Daum C."/>
            <person name="Ezra D."/>
            <person name="Gonzalez J.B."/>
            <person name="Henrissat B."/>
            <person name="Kuo A."/>
            <person name="Liang C."/>
            <person name="Lipzen A."/>
            <person name="Lutzoni F."/>
            <person name="Magnuson J."/>
            <person name="Mondo S."/>
            <person name="Nolan M."/>
            <person name="Ohm R."/>
            <person name="Pangilinan J."/>
            <person name="Park H.-J."/>
            <person name="Ramirez L."/>
            <person name="Alfaro M."/>
            <person name="Sun H."/>
            <person name="Tritt A."/>
            <person name="Yoshinaga Y."/>
            <person name="Zwiers L.-H."/>
            <person name="Turgeon B.G."/>
            <person name="Goodwin S.B."/>
            <person name="Spatafora J.W."/>
            <person name="Crous P.W."/>
            <person name="Grigoriev I.V."/>
        </authorList>
    </citation>
    <scope>NUCLEOTIDE SEQUENCE</scope>
    <source>
        <strain evidence="5 7">CBS 781.70</strain>
    </source>
</reference>
<evidence type="ECO:0000313" key="7">
    <source>
        <dbReference type="RefSeq" id="XP_033537067.1"/>
    </source>
</evidence>
<dbReference type="PROSITE" id="PS50800">
    <property type="entry name" value="SAP"/>
    <property type="match status" value="1"/>
</dbReference>
<evidence type="ECO:0000256" key="3">
    <source>
        <dbReference type="SAM" id="MobiDB-lite"/>
    </source>
</evidence>
<evidence type="ECO:0000259" key="4">
    <source>
        <dbReference type="PROSITE" id="PS50800"/>
    </source>
</evidence>
<dbReference type="EMBL" id="ML975151">
    <property type="protein sequence ID" value="KAF1815436.1"/>
    <property type="molecule type" value="Genomic_DNA"/>
</dbReference>
<dbReference type="GeneID" id="54421127"/>